<organism evidence="1 2">
    <name type="scientific">Spartinivicinus marinus</name>
    <dbReference type="NCBI Taxonomy" id="2994442"/>
    <lineage>
        <taxon>Bacteria</taxon>
        <taxon>Pseudomonadati</taxon>
        <taxon>Pseudomonadota</taxon>
        <taxon>Gammaproteobacteria</taxon>
        <taxon>Oceanospirillales</taxon>
        <taxon>Zooshikellaceae</taxon>
        <taxon>Spartinivicinus</taxon>
    </lineage>
</organism>
<protein>
    <submittedName>
        <fullName evidence="1">Uncharacterized protein</fullName>
    </submittedName>
</protein>
<comment type="caution">
    <text evidence="1">The sequence shown here is derived from an EMBL/GenBank/DDBJ whole genome shotgun (WGS) entry which is preliminary data.</text>
</comment>
<reference evidence="1 2" key="1">
    <citation type="submission" date="2020-07" db="EMBL/GenBank/DDBJ databases">
        <title>Endozoicomonas sp. nov., isolated from sediment.</title>
        <authorList>
            <person name="Gu T."/>
        </authorList>
    </citation>
    <scope>NUCLEOTIDE SEQUENCE [LARGE SCALE GENOMIC DNA]</scope>
    <source>
        <strain evidence="1 2">SM1973</strain>
    </source>
</reference>
<dbReference type="AlphaFoldDB" id="A0A853IIB9"/>
<accession>A0A853IIB9</accession>
<dbReference type="Proteomes" id="UP000569732">
    <property type="component" value="Unassembled WGS sequence"/>
</dbReference>
<keyword evidence="2" id="KW-1185">Reference proteome</keyword>
<gene>
    <name evidence="1" type="ORF">H0A36_27565</name>
</gene>
<dbReference type="RefSeq" id="WP_180571751.1">
    <property type="nucleotide sequence ID" value="NZ_JACCKB010000143.1"/>
</dbReference>
<evidence type="ECO:0000313" key="1">
    <source>
        <dbReference type="EMBL" id="NYZ69774.1"/>
    </source>
</evidence>
<name>A0A853IIB9_9GAMM</name>
<dbReference type="EMBL" id="JACCKB010000143">
    <property type="protein sequence ID" value="NYZ69774.1"/>
    <property type="molecule type" value="Genomic_DNA"/>
</dbReference>
<proteinExistence type="predicted"/>
<evidence type="ECO:0000313" key="2">
    <source>
        <dbReference type="Proteomes" id="UP000569732"/>
    </source>
</evidence>
<sequence>MSQSLPTPTQLDNVMGKAGNARQAVVELIDLLESLELVTTADTYKKQLMELDKQQIKLAGLVARCREAGQITVDDYK</sequence>